<evidence type="ECO:0000313" key="3">
    <source>
        <dbReference type="Proteomes" id="UP000437131"/>
    </source>
</evidence>
<dbReference type="Gene3D" id="3.40.50.720">
    <property type="entry name" value="NAD(P)-binding Rossmann-like Domain"/>
    <property type="match status" value="1"/>
</dbReference>
<evidence type="ECO:0000313" key="2">
    <source>
        <dbReference type="EMBL" id="MTF40717.1"/>
    </source>
</evidence>
<dbReference type="SUPFAM" id="SSF51735">
    <property type="entry name" value="NAD(P)-binding Rossmann-fold domains"/>
    <property type="match status" value="1"/>
</dbReference>
<dbReference type="InterPro" id="IPR051397">
    <property type="entry name" value="Zn-ADH-like_protein"/>
</dbReference>
<dbReference type="InterPro" id="IPR036291">
    <property type="entry name" value="NAD(P)-bd_dom_sf"/>
</dbReference>
<dbReference type="InterPro" id="IPR011032">
    <property type="entry name" value="GroES-like_sf"/>
</dbReference>
<dbReference type="EMBL" id="WMIA01000044">
    <property type="protein sequence ID" value="MTF40717.1"/>
    <property type="molecule type" value="Genomic_DNA"/>
</dbReference>
<protein>
    <submittedName>
        <fullName evidence="2">Zinc-binding alcohol dehydrogenase family protein</fullName>
    </submittedName>
</protein>
<dbReference type="Pfam" id="PF08240">
    <property type="entry name" value="ADH_N"/>
    <property type="match status" value="1"/>
</dbReference>
<dbReference type="SUPFAM" id="SSF50129">
    <property type="entry name" value="GroES-like"/>
    <property type="match status" value="1"/>
</dbReference>
<dbReference type="RefSeq" id="WP_155084766.1">
    <property type="nucleotide sequence ID" value="NZ_WMIA01000044.1"/>
</dbReference>
<organism evidence="2 3">
    <name type="scientific">Cyanobacterium aponinum 0216</name>
    <dbReference type="NCBI Taxonomy" id="2676140"/>
    <lineage>
        <taxon>Bacteria</taxon>
        <taxon>Bacillati</taxon>
        <taxon>Cyanobacteriota</taxon>
        <taxon>Cyanophyceae</taxon>
        <taxon>Oscillatoriophycideae</taxon>
        <taxon>Chroococcales</taxon>
        <taxon>Geminocystaceae</taxon>
        <taxon>Cyanobacterium</taxon>
    </lineage>
</organism>
<dbReference type="Gene3D" id="3.90.180.10">
    <property type="entry name" value="Medium-chain alcohol dehydrogenases, catalytic domain"/>
    <property type="match status" value="1"/>
</dbReference>
<gene>
    <name evidence="2" type="ORF">GGC33_17560</name>
</gene>
<sequence length="373" mass="41294">MRTIAICGNNVKNIIASPSFVQSLQMNGVTVNCGLIHTQAIKFDPSHPEYQDHVLIKIKGFSCNYRDKTLILQTATAGVDNRFNAVGSDWVAEVVDFGSNVTDLQKSDRIINNNAYPDSGVKGLFEGVPTNHGSKEYRVLHRAKLMKIPPQMPDEVAAAFSIGAQTTYSMIRRLTLSQGENVLVTAAKSNTSLFAIQGLQKHNVNVYASTTSRKFEQELLDMGVKKVVLIDPNSPKLMSEETIASLKQEITGFDGIIDPFFDVHCDKLIPALNVWGRYITCGLYNQYSHLTGEEFNSIGLTPSTMVNMMINNIQIMGNCIGLTSDLEDAIADYVSGKLKVNIDSVFTGNQVAEFFERTYNAKDRFGKVVYCYD</sequence>
<accession>A0A844GW92</accession>
<evidence type="ECO:0000259" key="1">
    <source>
        <dbReference type="Pfam" id="PF08240"/>
    </source>
</evidence>
<dbReference type="GO" id="GO:0016491">
    <property type="term" value="F:oxidoreductase activity"/>
    <property type="evidence" value="ECO:0007669"/>
    <property type="project" value="TreeGrafter"/>
</dbReference>
<reference evidence="2 3" key="1">
    <citation type="submission" date="2019-11" db="EMBL/GenBank/DDBJ databases">
        <title>Isolation of a new High Light Tolerant Cyanobacteria.</title>
        <authorList>
            <person name="Dobson Z."/>
            <person name="Vaughn N."/>
            <person name="Vaughn M."/>
            <person name="Fromme P."/>
            <person name="Mazor Y."/>
        </authorList>
    </citation>
    <scope>NUCLEOTIDE SEQUENCE [LARGE SCALE GENOMIC DNA]</scope>
    <source>
        <strain evidence="2 3">0216</strain>
    </source>
</reference>
<dbReference type="AlphaFoldDB" id="A0A844GW92"/>
<dbReference type="PANTHER" id="PTHR43677:SF4">
    <property type="entry name" value="QUINONE OXIDOREDUCTASE-LIKE PROTEIN 2"/>
    <property type="match status" value="1"/>
</dbReference>
<feature type="domain" description="Alcohol dehydrogenase-like N-terminal" evidence="1">
    <location>
        <begin position="51"/>
        <end position="149"/>
    </location>
</feature>
<dbReference type="InterPro" id="IPR013154">
    <property type="entry name" value="ADH-like_N"/>
</dbReference>
<proteinExistence type="predicted"/>
<dbReference type="Proteomes" id="UP000437131">
    <property type="component" value="Unassembled WGS sequence"/>
</dbReference>
<dbReference type="PANTHER" id="PTHR43677">
    <property type="entry name" value="SHORT-CHAIN DEHYDROGENASE/REDUCTASE"/>
    <property type="match status" value="1"/>
</dbReference>
<comment type="caution">
    <text evidence="2">The sequence shown here is derived from an EMBL/GenBank/DDBJ whole genome shotgun (WGS) entry which is preliminary data.</text>
</comment>
<name>A0A844GW92_9CHRO</name>